<name>A0A2D2CYQ2_METT3</name>
<evidence type="ECO:0000313" key="1">
    <source>
        <dbReference type="EMBL" id="ATQ67871.1"/>
    </source>
</evidence>
<sequence>MNDIEIAEELLGEIYQRSCRALNLLQALVTLSNRQVAELGLDDLQAVNEVAEVTRDIVAEIIAATDIPNPIGRARSQAERQ</sequence>
<keyword evidence="2" id="KW-1185">Reference proteome</keyword>
<dbReference type="STRING" id="595536.GCA_000178815_03518"/>
<dbReference type="RefSeq" id="WP_003613685.1">
    <property type="nucleotide sequence ID" value="NZ_ADVE02000001.1"/>
</dbReference>
<evidence type="ECO:0000313" key="2">
    <source>
        <dbReference type="Proteomes" id="UP000230709"/>
    </source>
</evidence>
<dbReference type="AlphaFoldDB" id="A0A2D2CYQ2"/>
<protein>
    <submittedName>
        <fullName evidence="1">Uncharacterized protein</fullName>
    </submittedName>
</protein>
<proteinExistence type="predicted"/>
<dbReference type="Proteomes" id="UP000230709">
    <property type="component" value="Chromosome"/>
</dbReference>
<dbReference type="KEGG" id="mtw:CQW49_08145"/>
<organism evidence="1 2">
    <name type="scientific">Methylosinus trichosporium (strain ATCC 35070 / NCIMB 11131 / UNIQEM 75 / OB3b)</name>
    <dbReference type="NCBI Taxonomy" id="595536"/>
    <lineage>
        <taxon>Bacteria</taxon>
        <taxon>Pseudomonadati</taxon>
        <taxon>Pseudomonadota</taxon>
        <taxon>Alphaproteobacteria</taxon>
        <taxon>Hyphomicrobiales</taxon>
        <taxon>Methylocystaceae</taxon>
        <taxon>Methylosinus</taxon>
    </lineage>
</organism>
<accession>A0A2D2CYQ2</accession>
<dbReference type="EMBL" id="CP023737">
    <property type="protein sequence ID" value="ATQ67871.1"/>
    <property type="molecule type" value="Genomic_DNA"/>
</dbReference>
<gene>
    <name evidence="1" type="ORF">CQW49_08145</name>
</gene>
<reference evidence="2" key="1">
    <citation type="submission" date="2017-10" db="EMBL/GenBank/DDBJ databases">
        <title>Completed PacBio SMRT sequence of Methylosinus trichosporium OB3b reveals presence of a third large plasmid.</title>
        <authorList>
            <person name="Charles T.C."/>
            <person name="Lynch M.D.J."/>
            <person name="Heil J.R."/>
            <person name="Cheng J."/>
        </authorList>
    </citation>
    <scope>NUCLEOTIDE SEQUENCE [LARGE SCALE GENOMIC DNA]</scope>
    <source>
        <strain evidence="2">OB3b</strain>
    </source>
</reference>